<feature type="repeat" description="PPR" evidence="14">
    <location>
        <begin position="392"/>
        <end position="426"/>
    </location>
</feature>
<dbReference type="Gene3D" id="2.10.109.10">
    <property type="entry name" value="Umud Fragment, subunit A"/>
    <property type="match status" value="1"/>
</dbReference>
<sequence>MRICSGCHNTHTARLQFQPFHFYTGLHAHLAANHAAPPPSPTSATEPHSFQKGSTPVDSGIQSCCLVCLGKSSCQVVRSRTKLMNALIAKRKPHEAHSVFKSLVEEGHRPTLITYTTLVAALTRLRRFKSIPSLLSQVEENGMKPDSILFNAMINASSESGNIDDAMKIFQKMEESGCKPTTSTFNTLIKGYGIVGKPEEALKLLELMLQDENTKPNDRTYNIIVRAWCSEGKMNQAWNVVYKMVASGIQPDVVTYNTLARAYAENGETYMAERLMFEMQNNNVNPNERTCGIIVNGYCKEGSMTDALRFVYRMKDLGVQPNLVVFNSLIKGFLDITDTDGVDEVLTSMEEFGIKPDVITFSTIMDGWSSAGLMEKCQEVFNDMIKSDIEPDIHAFSILAKGYVRAGEPEKAESLMTSMGKYGVYPNVVIFTTIISGWCTAGKMEHAWSVYEKMCEMGITPNLKTFETLIWGYGEARQPWLAEDLLNIMEEKGVHPTKRTIQLVAEAWRAIGLVTEAMRVLNDSGKENRRDKIPDQSLEIISRKQNLSTSYPNVLQIPGVVVSDNGGSAANIRGHMLVRGFEFSAESMQHSATKTMCLTHTTSPALKVQQPLIICRRQFQCQVGMFRHFVHTCPVVEMLSLHVFPPSPSLQNPNFNPTHSSTPIQTPNFKVLNLHPISKTNFKALNFRRFKLPNCKTHLRKLACNALEDSGDETKAVLGSGGGDGGGGGGGDGGGDDEQVEKKSGPFPEWISITSGDAKTVFAAIAVSLAFRSFIAEPRFIPSLSMYPTLDVGDRIVAEKVSYYLRKPCANDVAIFKSPPVLQQVGYTEDDVFIKRIVAKEGDTVEVRNGKLIVNGVERNEKFILEPPAYNMTPIRVPENSVFVMGDNRNNSYDSHVWGPLPTKNILGRSLFRYWPPKRIGATVHETGCAADKPESIPTSQLKEGQEGIPASQLMEGVSLN</sequence>
<evidence type="ECO:0000313" key="18">
    <source>
        <dbReference type="Proteomes" id="UP000290289"/>
    </source>
</evidence>
<keyword evidence="10" id="KW-0378">Hydrolase</keyword>
<evidence type="ECO:0000256" key="7">
    <source>
        <dbReference type="ARBA" id="ARBA00022640"/>
    </source>
</evidence>
<feature type="compositionally biased region" description="Gly residues" evidence="15">
    <location>
        <begin position="719"/>
        <end position="733"/>
    </location>
</feature>
<feature type="active site" evidence="13">
    <location>
        <position position="835"/>
    </location>
</feature>
<evidence type="ECO:0000256" key="10">
    <source>
        <dbReference type="ARBA" id="ARBA00022801"/>
    </source>
</evidence>
<feature type="repeat" description="PPR" evidence="14">
    <location>
        <begin position="181"/>
        <end position="216"/>
    </location>
</feature>
<dbReference type="Pfam" id="PF01535">
    <property type="entry name" value="PPR"/>
    <property type="match status" value="1"/>
</dbReference>
<evidence type="ECO:0000256" key="6">
    <source>
        <dbReference type="ARBA" id="ARBA00022528"/>
    </source>
</evidence>
<dbReference type="Pfam" id="PF13041">
    <property type="entry name" value="PPR_2"/>
    <property type="match status" value="4"/>
</dbReference>
<comment type="similarity">
    <text evidence="4">Belongs to the peptidase S26 family.</text>
</comment>
<evidence type="ECO:0000256" key="14">
    <source>
        <dbReference type="PROSITE-ProRule" id="PRU00708"/>
    </source>
</evidence>
<evidence type="ECO:0000256" key="15">
    <source>
        <dbReference type="SAM" id="MobiDB-lite"/>
    </source>
</evidence>
<keyword evidence="7" id="KW-0934">Plastid</keyword>
<evidence type="ECO:0000313" key="17">
    <source>
        <dbReference type="EMBL" id="RXH74535.1"/>
    </source>
</evidence>
<keyword evidence="8" id="KW-0645">Protease</keyword>
<feature type="active site" evidence="13">
    <location>
        <position position="785"/>
    </location>
</feature>
<evidence type="ECO:0000256" key="1">
    <source>
        <dbReference type="ARBA" id="ARBA00000677"/>
    </source>
</evidence>
<dbReference type="Pfam" id="PF10502">
    <property type="entry name" value="Peptidase_S26"/>
    <property type="match status" value="1"/>
</dbReference>
<dbReference type="FunFam" id="2.10.109.10:FF:000012">
    <property type="entry name" value="Peptidase/ serine-type peptidase"/>
    <property type="match status" value="1"/>
</dbReference>
<name>A0A498HY89_MALDO</name>
<feature type="repeat" description="PPR" evidence="14">
    <location>
        <begin position="146"/>
        <end position="180"/>
    </location>
</feature>
<evidence type="ECO:0000256" key="11">
    <source>
        <dbReference type="ARBA" id="ARBA00022946"/>
    </source>
</evidence>
<dbReference type="InterPro" id="IPR002885">
    <property type="entry name" value="PPR_rpt"/>
</dbReference>
<feature type="region of interest" description="Disordered" evidence="15">
    <location>
        <begin position="33"/>
        <end position="54"/>
    </location>
</feature>
<dbReference type="GO" id="GO:0009534">
    <property type="term" value="C:chloroplast thylakoid"/>
    <property type="evidence" value="ECO:0007669"/>
    <property type="project" value="UniProtKB-ARBA"/>
</dbReference>
<evidence type="ECO:0000256" key="3">
    <source>
        <dbReference type="ARBA" id="ARBA00004370"/>
    </source>
</evidence>
<evidence type="ECO:0000256" key="13">
    <source>
        <dbReference type="PIRSR" id="PIRSR600223-1"/>
    </source>
</evidence>
<evidence type="ECO:0000256" key="5">
    <source>
        <dbReference type="ARBA" id="ARBA00013208"/>
    </source>
</evidence>
<feature type="repeat" description="PPR" evidence="14">
    <location>
        <begin position="427"/>
        <end position="461"/>
    </location>
</feature>
<dbReference type="Proteomes" id="UP000290289">
    <property type="component" value="Chromosome 15"/>
</dbReference>
<dbReference type="GO" id="GO:0006465">
    <property type="term" value="P:signal peptide processing"/>
    <property type="evidence" value="ECO:0007669"/>
    <property type="project" value="InterPro"/>
</dbReference>
<keyword evidence="11" id="KW-0809">Transit peptide</keyword>
<evidence type="ECO:0000256" key="8">
    <source>
        <dbReference type="ARBA" id="ARBA00022670"/>
    </source>
</evidence>
<reference evidence="17 18" key="1">
    <citation type="submission" date="2018-10" db="EMBL/GenBank/DDBJ databases">
        <title>A high-quality apple genome assembly.</title>
        <authorList>
            <person name="Hu J."/>
        </authorList>
    </citation>
    <scope>NUCLEOTIDE SEQUENCE [LARGE SCALE GENOMIC DNA]</scope>
    <source>
        <strain evidence="18">cv. HFTH1</strain>
        <tissue evidence="17">Young leaf</tissue>
    </source>
</reference>
<evidence type="ECO:0000256" key="2">
    <source>
        <dbReference type="ARBA" id="ARBA00004229"/>
    </source>
</evidence>
<feature type="repeat" description="PPR" evidence="14">
    <location>
        <begin position="322"/>
        <end position="356"/>
    </location>
</feature>
<dbReference type="CDD" id="cd06530">
    <property type="entry name" value="S26_SPase_I"/>
    <property type="match status" value="1"/>
</dbReference>
<feature type="domain" description="Peptidase S26" evidence="16">
    <location>
        <begin position="759"/>
        <end position="915"/>
    </location>
</feature>
<feature type="repeat" description="PPR" evidence="14">
    <location>
        <begin position="217"/>
        <end position="251"/>
    </location>
</feature>
<dbReference type="PRINTS" id="PR00727">
    <property type="entry name" value="LEADERPTASE"/>
</dbReference>
<dbReference type="SUPFAM" id="SSF81901">
    <property type="entry name" value="HCP-like"/>
    <property type="match status" value="1"/>
</dbReference>
<proteinExistence type="inferred from homology"/>
<dbReference type="AlphaFoldDB" id="A0A498HY89"/>
<dbReference type="InterPro" id="IPR011990">
    <property type="entry name" value="TPR-like_helical_dom_sf"/>
</dbReference>
<keyword evidence="6" id="KW-0150">Chloroplast</keyword>
<comment type="subcellular location">
    <subcellularLocation>
        <location evidence="3">Membrane</location>
    </subcellularLocation>
    <subcellularLocation>
        <location evidence="2">Plastid</location>
        <location evidence="2">Chloroplast</location>
    </subcellularLocation>
</comment>
<dbReference type="PANTHER" id="PTHR47931">
    <property type="entry name" value="OS01G0228400 PROTEIN"/>
    <property type="match status" value="1"/>
</dbReference>
<dbReference type="GO" id="GO:0016020">
    <property type="term" value="C:membrane"/>
    <property type="evidence" value="ECO:0007669"/>
    <property type="project" value="UniProtKB-SubCell"/>
</dbReference>
<accession>A0A498HY89</accession>
<dbReference type="NCBIfam" id="TIGR00756">
    <property type="entry name" value="PPR"/>
    <property type="match status" value="10"/>
</dbReference>
<dbReference type="PROSITE" id="PS00501">
    <property type="entry name" value="SPASE_I_1"/>
    <property type="match status" value="1"/>
</dbReference>
<evidence type="ECO:0000259" key="16">
    <source>
        <dbReference type="Pfam" id="PF10502"/>
    </source>
</evidence>
<organism evidence="17 18">
    <name type="scientific">Malus domestica</name>
    <name type="common">Apple</name>
    <name type="synonym">Pyrus malus</name>
    <dbReference type="NCBI Taxonomy" id="3750"/>
    <lineage>
        <taxon>Eukaryota</taxon>
        <taxon>Viridiplantae</taxon>
        <taxon>Streptophyta</taxon>
        <taxon>Embryophyta</taxon>
        <taxon>Tracheophyta</taxon>
        <taxon>Spermatophyta</taxon>
        <taxon>Magnoliopsida</taxon>
        <taxon>eudicotyledons</taxon>
        <taxon>Gunneridae</taxon>
        <taxon>Pentapetalae</taxon>
        <taxon>rosids</taxon>
        <taxon>fabids</taxon>
        <taxon>Rosales</taxon>
        <taxon>Rosaceae</taxon>
        <taxon>Amygdaloideae</taxon>
        <taxon>Maleae</taxon>
        <taxon>Malus</taxon>
    </lineage>
</organism>
<comment type="catalytic activity">
    <reaction evidence="1">
        <text>Cleavage of hydrophobic, N-terminal signal or leader sequences from secreted and periplasmic proteins.</text>
        <dbReference type="EC" id="3.4.21.89"/>
    </reaction>
</comment>
<dbReference type="EC" id="3.4.21.89" evidence="5"/>
<dbReference type="InterPro" id="IPR036286">
    <property type="entry name" value="LexA/Signal_pep-like_sf"/>
</dbReference>
<keyword evidence="18" id="KW-1185">Reference proteome</keyword>
<dbReference type="GO" id="GO:0004252">
    <property type="term" value="F:serine-type endopeptidase activity"/>
    <property type="evidence" value="ECO:0007669"/>
    <property type="project" value="InterPro"/>
</dbReference>
<comment type="caution">
    <text evidence="17">The sequence shown here is derived from an EMBL/GenBank/DDBJ whole genome shotgun (WGS) entry which is preliminary data.</text>
</comment>
<dbReference type="SUPFAM" id="SSF51306">
    <property type="entry name" value="LexA/Signal peptidase"/>
    <property type="match status" value="1"/>
</dbReference>
<dbReference type="InterPro" id="IPR019756">
    <property type="entry name" value="Pept_S26A_signal_pept_1_Ser-AS"/>
</dbReference>
<feature type="repeat" description="PPR" evidence="14">
    <location>
        <begin position="357"/>
        <end position="391"/>
    </location>
</feature>
<dbReference type="STRING" id="3750.A0A498HY89"/>
<dbReference type="Gene3D" id="1.25.40.10">
    <property type="entry name" value="Tetratricopeptide repeat domain"/>
    <property type="match status" value="3"/>
</dbReference>
<dbReference type="NCBIfam" id="TIGR02227">
    <property type="entry name" value="sigpep_I_bact"/>
    <property type="match status" value="1"/>
</dbReference>
<protein>
    <recommendedName>
        <fullName evidence="5">signal peptidase I</fullName>
        <ecNumber evidence="5">3.4.21.89</ecNumber>
    </recommendedName>
</protein>
<dbReference type="InterPro" id="IPR019533">
    <property type="entry name" value="Peptidase_S26"/>
</dbReference>
<feature type="region of interest" description="Disordered" evidence="15">
    <location>
        <begin position="715"/>
        <end position="744"/>
    </location>
</feature>
<dbReference type="PROSITE" id="PS51375">
    <property type="entry name" value="PPR"/>
    <property type="match status" value="11"/>
</dbReference>
<keyword evidence="12" id="KW-0472">Membrane</keyword>
<dbReference type="InterPro" id="IPR019758">
    <property type="entry name" value="Pept_S26A_signal_pept_1_CS"/>
</dbReference>
<dbReference type="PANTHER" id="PTHR47931:SF2">
    <property type="entry name" value="OS01G0228400 PROTEIN"/>
    <property type="match status" value="1"/>
</dbReference>
<evidence type="ECO:0000256" key="9">
    <source>
        <dbReference type="ARBA" id="ARBA00022737"/>
    </source>
</evidence>
<evidence type="ECO:0000256" key="4">
    <source>
        <dbReference type="ARBA" id="ARBA00009370"/>
    </source>
</evidence>
<gene>
    <name evidence="17" type="ORF">DVH24_029256</name>
</gene>
<feature type="repeat" description="PPR" evidence="14">
    <location>
        <begin position="252"/>
        <end position="286"/>
    </location>
</feature>
<dbReference type="InterPro" id="IPR000223">
    <property type="entry name" value="Pept_S26A_signal_pept_1"/>
</dbReference>
<feature type="repeat" description="PPR" evidence="14">
    <location>
        <begin position="111"/>
        <end position="145"/>
    </location>
</feature>
<feature type="repeat" description="PPR" evidence="14">
    <location>
        <begin position="287"/>
        <end position="321"/>
    </location>
</feature>
<feature type="repeat" description="PPR" evidence="14">
    <location>
        <begin position="462"/>
        <end position="496"/>
    </location>
</feature>
<evidence type="ECO:0000256" key="12">
    <source>
        <dbReference type="ARBA" id="ARBA00023136"/>
    </source>
</evidence>
<dbReference type="EMBL" id="RDQH01000341">
    <property type="protein sequence ID" value="RXH74535.1"/>
    <property type="molecule type" value="Genomic_DNA"/>
</dbReference>
<dbReference type="PROSITE" id="PS00761">
    <property type="entry name" value="SPASE_I_3"/>
    <property type="match status" value="1"/>
</dbReference>
<keyword evidence="9" id="KW-0677">Repeat</keyword>
<dbReference type="GO" id="GO:0009003">
    <property type="term" value="F:signal peptidase activity"/>
    <property type="evidence" value="ECO:0007669"/>
    <property type="project" value="UniProtKB-EC"/>
</dbReference>
<dbReference type="Pfam" id="PF13812">
    <property type="entry name" value="PPR_3"/>
    <property type="match status" value="1"/>
</dbReference>